<dbReference type="InterPro" id="IPR046357">
    <property type="entry name" value="PPIase_dom_sf"/>
</dbReference>
<keyword evidence="7" id="KW-1133">Transmembrane helix</keyword>
<comment type="caution">
    <text evidence="9">The sequence shown here is derived from an EMBL/GenBank/DDBJ whole genome shotgun (WGS) entry which is preliminary data.</text>
</comment>
<organism evidence="9 10">
    <name type="scientific">Croceicoccus mobilis</name>
    <dbReference type="NCBI Taxonomy" id="1703339"/>
    <lineage>
        <taxon>Bacteria</taxon>
        <taxon>Pseudomonadati</taxon>
        <taxon>Pseudomonadota</taxon>
        <taxon>Alphaproteobacteria</taxon>
        <taxon>Sphingomonadales</taxon>
        <taxon>Erythrobacteraceae</taxon>
        <taxon>Croceicoccus</taxon>
    </lineage>
</organism>
<dbReference type="Proteomes" id="UP000612349">
    <property type="component" value="Unassembled WGS sequence"/>
</dbReference>
<dbReference type="PANTHER" id="PTHR43811:SF23">
    <property type="entry name" value="FKBP-TYPE 22 KDA PEPTIDYL-PROLYL CIS-TRANS ISOMERASE"/>
    <property type="match status" value="1"/>
</dbReference>
<feature type="transmembrane region" description="Helical" evidence="7">
    <location>
        <begin position="20"/>
        <end position="37"/>
    </location>
</feature>
<dbReference type="PROSITE" id="PS50059">
    <property type="entry name" value="FKBP_PPIASE"/>
    <property type="match status" value="1"/>
</dbReference>
<proteinExistence type="inferred from homology"/>
<evidence type="ECO:0000256" key="5">
    <source>
        <dbReference type="PROSITE-ProRule" id="PRU00277"/>
    </source>
</evidence>
<keyword evidence="4 5" id="KW-0413">Isomerase</keyword>
<evidence type="ECO:0000313" key="10">
    <source>
        <dbReference type="Proteomes" id="UP000612349"/>
    </source>
</evidence>
<reference evidence="9" key="2">
    <citation type="submission" date="2020-09" db="EMBL/GenBank/DDBJ databases">
        <authorList>
            <person name="Sun Q."/>
            <person name="Zhou Y."/>
        </authorList>
    </citation>
    <scope>NUCLEOTIDE SEQUENCE</scope>
    <source>
        <strain evidence="9">CGMCC 1.15360</strain>
    </source>
</reference>
<reference evidence="9" key="1">
    <citation type="journal article" date="2014" name="Int. J. Syst. Evol. Microbiol.">
        <title>Complete genome sequence of Corynebacterium casei LMG S-19264T (=DSM 44701T), isolated from a smear-ripened cheese.</title>
        <authorList>
            <consortium name="US DOE Joint Genome Institute (JGI-PGF)"/>
            <person name="Walter F."/>
            <person name="Albersmeier A."/>
            <person name="Kalinowski J."/>
            <person name="Ruckert C."/>
        </authorList>
    </citation>
    <scope>NUCLEOTIDE SEQUENCE</scope>
    <source>
        <strain evidence="9">CGMCC 1.15360</strain>
    </source>
</reference>
<evidence type="ECO:0000256" key="3">
    <source>
        <dbReference type="ARBA" id="ARBA00023110"/>
    </source>
</evidence>
<evidence type="ECO:0000256" key="1">
    <source>
        <dbReference type="ARBA" id="ARBA00000971"/>
    </source>
</evidence>
<dbReference type="SUPFAM" id="SSF54534">
    <property type="entry name" value="FKBP-like"/>
    <property type="match status" value="1"/>
</dbReference>
<accession>A0A916YR54</accession>
<evidence type="ECO:0000256" key="2">
    <source>
        <dbReference type="ARBA" id="ARBA00006577"/>
    </source>
</evidence>
<name>A0A916YR54_9SPHN</name>
<keyword evidence="3 5" id="KW-0697">Rotamase</keyword>
<evidence type="ECO:0000256" key="4">
    <source>
        <dbReference type="ARBA" id="ARBA00023235"/>
    </source>
</evidence>
<dbReference type="OrthoDB" id="9812109at2"/>
<dbReference type="AlphaFoldDB" id="A0A916YR54"/>
<evidence type="ECO:0000256" key="7">
    <source>
        <dbReference type="SAM" id="Phobius"/>
    </source>
</evidence>
<dbReference type="Gene3D" id="3.10.50.40">
    <property type="match status" value="1"/>
</dbReference>
<evidence type="ECO:0000313" key="9">
    <source>
        <dbReference type="EMBL" id="GGD56585.1"/>
    </source>
</evidence>
<gene>
    <name evidence="9" type="ORF">GCM10010990_02260</name>
</gene>
<comment type="catalytic activity">
    <reaction evidence="1 5 6">
        <text>[protein]-peptidylproline (omega=180) = [protein]-peptidylproline (omega=0)</text>
        <dbReference type="Rhea" id="RHEA:16237"/>
        <dbReference type="Rhea" id="RHEA-COMP:10747"/>
        <dbReference type="Rhea" id="RHEA-COMP:10748"/>
        <dbReference type="ChEBI" id="CHEBI:83833"/>
        <dbReference type="ChEBI" id="CHEBI:83834"/>
        <dbReference type="EC" id="5.2.1.8"/>
    </reaction>
</comment>
<protein>
    <recommendedName>
        <fullName evidence="6">Peptidyl-prolyl cis-trans isomerase</fullName>
        <ecNumber evidence="6">5.2.1.8</ecNumber>
    </recommendedName>
</protein>
<keyword evidence="7" id="KW-0472">Membrane</keyword>
<dbReference type="PANTHER" id="PTHR43811">
    <property type="entry name" value="FKBP-TYPE PEPTIDYL-PROLYL CIS-TRANS ISOMERASE FKPA"/>
    <property type="match status" value="1"/>
</dbReference>
<feature type="domain" description="PPIase FKBP-type" evidence="8">
    <location>
        <begin position="59"/>
        <end position="142"/>
    </location>
</feature>
<evidence type="ECO:0000259" key="8">
    <source>
        <dbReference type="PROSITE" id="PS50059"/>
    </source>
</evidence>
<dbReference type="EMBL" id="BMIP01000001">
    <property type="protein sequence ID" value="GGD56585.1"/>
    <property type="molecule type" value="Genomic_DNA"/>
</dbReference>
<dbReference type="EC" id="5.2.1.8" evidence="6"/>
<evidence type="ECO:0000256" key="6">
    <source>
        <dbReference type="RuleBase" id="RU003915"/>
    </source>
</evidence>
<keyword evidence="10" id="KW-1185">Reference proteome</keyword>
<dbReference type="InterPro" id="IPR001179">
    <property type="entry name" value="PPIase_FKBP_dom"/>
</dbReference>
<sequence>MAEITRVPLQPIGKGILSKLWIGVVIAVLLAAGAAYASRYHGLEVTTLSEGTGGSPTLDDVVNVNYTGKLPDGTVFDQGEGAVFPVKGVVPGFRDALLQMKKGGRYEVYIPSDQAYGAEGAGNGAIPPNADLTFEVELLDFRSEAELRAIQQQMQAMGLGGMGGPGGPGGAPQGAQ</sequence>
<comment type="similarity">
    <text evidence="2 6">Belongs to the FKBP-type PPIase family.</text>
</comment>
<dbReference type="RefSeq" id="WP_066772546.1">
    <property type="nucleotide sequence ID" value="NZ_BMIP01000001.1"/>
</dbReference>
<dbReference type="Pfam" id="PF00254">
    <property type="entry name" value="FKBP_C"/>
    <property type="match status" value="1"/>
</dbReference>
<keyword evidence="7" id="KW-0812">Transmembrane</keyword>
<dbReference type="GO" id="GO:0003755">
    <property type="term" value="F:peptidyl-prolyl cis-trans isomerase activity"/>
    <property type="evidence" value="ECO:0007669"/>
    <property type="project" value="UniProtKB-UniRule"/>
</dbReference>